<dbReference type="InterPro" id="IPR044643">
    <property type="entry name" value="TrpF_fam"/>
</dbReference>
<comment type="similarity">
    <text evidence="9">Belongs to the TrpF family.</text>
</comment>
<evidence type="ECO:0000313" key="12">
    <source>
        <dbReference type="Proteomes" id="UP000641139"/>
    </source>
</evidence>
<dbReference type="PANTHER" id="PTHR42894:SF1">
    <property type="entry name" value="N-(5'-PHOSPHORIBOSYL)ANTHRANILATE ISOMERASE"/>
    <property type="match status" value="1"/>
</dbReference>
<evidence type="ECO:0000256" key="7">
    <source>
        <dbReference type="ARBA" id="ARBA00023141"/>
    </source>
</evidence>
<organism evidence="11 12">
    <name type="scientific">Capnocytophaga periodontitidis</name>
    <dbReference type="NCBI Taxonomy" id="2795027"/>
    <lineage>
        <taxon>Bacteria</taxon>
        <taxon>Pseudomonadati</taxon>
        <taxon>Bacteroidota</taxon>
        <taxon>Flavobacteriia</taxon>
        <taxon>Flavobacteriales</taxon>
        <taxon>Flavobacteriaceae</taxon>
        <taxon>Capnocytophaga</taxon>
    </lineage>
</organism>
<feature type="domain" description="N-(5'phosphoribosyl) anthranilate isomerase (PRAI)" evidence="10">
    <location>
        <begin position="5"/>
        <end position="199"/>
    </location>
</feature>
<keyword evidence="7 9" id="KW-0057">Aromatic amino acid biosynthesis</keyword>
<dbReference type="HAMAP" id="MF_00135">
    <property type="entry name" value="PRAI"/>
    <property type="match status" value="1"/>
</dbReference>
<dbReference type="Gene3D" id="3.20.20.70">
    <property type="entry name" value="Aldolase class I"/>
    <property type="match status" value="1"/>
</dbReference>
<gene>
    <name evidence="9" type="primary">trpF</name>
    <name evidence="11" type="ORF">I7X30_08000</name>
</gene>
<evidence type="ECO:0000256" key="4">
    <source>
        <dbReference type="ARBA" id="ARBA00022272"/>
    </source>
</evidence>
<protein>
    <recommendedName>
        <fullName evidence="4 9">N-(5'-phosphoribosyl)anthranilate isomerase</fullName>
        <shortName evidence="9">PRAI</shortName>
        <ecNumber evidence="3 9">5.3.1.24</ecNumber>
    </recommendedName>
</protein>
<comment type="catalytic activity">
    <reaction evidence="1 9">
        <text>N-(5-phospho-beta-D-ribosyl)anthranilate = 1-(2-carboxyphenylamino)-1-deoxy-D-ribulose 5-phosphate</text>
        <dbReference type="Rhea" id="RHEA:21540"/>
        <dbReference type="ChEBI" id="CHEBI:18277"/>
        <dbReference type="ChEBI" id="CHEBI:58613"/>
        <dbReference type="EC" id="5.3.1.24"/>
    </reaction>
</comment>
<evidence type="ECO:0000313" key="11">
    <source>
        <dbReference type="EMBL" id="MBI1646998.1"/>
    </source>
</evidence>
<proteinExistence type="inferred from homology"/>
<evidence type="ECO:0000256" key="3">
    <source>
        <dbReference type="ARBA" id="ARBA00012572"/>
    </source>
</evidence>
<dbReference type="InterPro" id="IPR013785">
    <property type="entry name" value="Aldolase_TIM"/>
</dbReference>
<dbReference type="InterPro" id="IPR011060">
    <property type="entry name" value="RibuloseP-bd_barrel"/>
</dbReference>
<dbReference type="EMBL" id="JAEFDC010000005">
    <property type="protein sequence ID" value="MBI1646998.1"/>
    <property type="molecule type" value="Genomic_DNA"/>
</dbReference>
<dbReference type="Proteomes" id="UP000641139">
    <property type="component" value="Unassembled WGS sequence"/>
</dbReference>
<comment type="pathway">
    <text evidence="2 9">Amino-acid biosynthesis; L-tryptophan biosynthesis; L-tryptophan from chorismate: step 3/5.</text>
</comment>
<dbReference type="EC" id="5.3.1.24" evidence="3 9"/>
<dbReference type="GO" id="GO:0016853">
    <property type="term" value="F:isomerase activity"/>
    <property type="evidence" value="ECO:0007669"/>
    <property type="project" value="UniProtKB-KW"/>
</dbReference>
<dbReference type="CDD" id="cd00405">
    <property type="entry name" value="PRAI"/>
    <property type="match status" value="1"/>
</dbReference>
<evidence type="ECO:0000256" key="2">
    <source>
        <dbReference type="ARBA" id="ARBA00004664"/>
    </source>
</evidence>
<keyword evidence="6 9" id="KW-0822">Tryptophan biosynthesis</keyword>
<evidence type="ECO:0000256" key="5">
    <source>
        <dbReference type="ARBA" id="ARBA00022605"/>
    </source>
</evidence>
<evidence type="ECO:0000259" key="10">
    <source>
        <dbReference type="Pfam" id="PF00697"/>
    </source>
</evidence>
<dbReference type="PANTHER" id="PTHR42894">
    <property type="entry name" value="N-(5'-PHOSPHORIBOSYL)ANTHRANILATE ISOMERASE"/>
    <property type="match status" value="1"/>
</dbReference>
<dbReference type="InterPro" id="IPR001240">
    <property type="entry name" value="PRAI_dom"/>
</dbReference>
<evidence type="ECO:0000256" key="6">
    <source>
        <dbReference type="ARBA" id="ARBA00022822"/>
    </source>
</evidence>
<evidence type="ECO:0000256" key="8">
    <source>
        <dbReference type="ARBA" id="ARBA00023235"/>
    </source>
</evidence>
<sequence length="203" mass="22698">MTTQLKICGIRSLSEIQELKDLPIDYFGCIFAPKSPRYVSVDLAKDIVTEIHSVGKLAVGVFVNTPIHELQQIQQQTNIDILQLHGNESVEDCSTLHSAGYTLWKAFSVYDALPDITPYQPYIQYPLFDTKGIAEGGNGTRFNWKILKGLSPYSYILAGGLEVNNVQEALCYHPAILDVNSKVECNHRKNRSLVEKIISKLAD</sequence>
<dbReference type="RefSeq" id="WP_198466667.1">
    <property type="nucleotide sequence ID" value="NZ_JAEFDC010000005.1"/>
</dbReference>
<comment type="caution">
    <text evidence="11">The sequence shown here is derived from an EMBL/GenBank/DDBJ whole genome shotgun (WGS) entry which is preliminary data.</text>
</comment>
<accession>A0ABS0SMK9</accession>
<dbReference type="Pfam" id="PF00697">
    <property type="entry name" value="PRAI"/>
    <property type="match status" value="1"/>
</dbReference>
<keyword evidence="5 9" id="KW-0028">Amino-acid biosynthesis</keyword>
<keyword evidence="12" id="KW-1185">Reference proteome</keyword>
<evidence type="ECO:0000256" key="1">
    <source>
        <dbReference type="ARBA" id="ARBA00001164"/>
    </source>
</evidence>
<evidence type="ECO:0000256" key="9">
    <source>
        <dbReference type="HAMAP-Rule" id="MF_00135"/>
    </source>
</evidence>
<reference evidence="11 12" key="1">
    <citation type="journal article" date="2021" name="Int. J. Syst. Evol. Microbiol.">
        <title>Capnocytophaga periodontitidis sp. nov., isolated from subgingival plaque of periodontitis patient.</title>
        <authorList>
            <person name="Zhang Y."/>
            <person name="Qiao D."/>
            <person name="Shi W."/>
            <person name="Wu D."/>
            <person name="Cai M."/>
        </authorList>
    </citation>
    <scope>NUCLEOTIDE SEQUENCE [LARGE SCALE GENOMIC DNA]</scope>
    <source>
        <strain evidence="11 12">051621</strain>
    </source>
</reference>
<name>A0ABS0SMK9_9FLAO</name>
<keyword evidence="8 9" id="KW-0413">Isomerase</keyword>
<dbReference type="SUPFAM" id="SSF51366">
    <property type="entry name" value="Ribulose-phoshate binding barrel"/>
    <property type="match status" value="1"/>
</dbReference>